<evidence type="ECO:0000256" key="2">
    <source>
        <dbReference type="ARBA" id="ARBA00022679"/>
    </source>
</evidence>
<evidence type="ECO:0000256" key="3">
    <source>
        <dbReference type="ARBA" id="ARBA00023315"/>
    </source>
</evidence>
<dbReference type="Pfam" id="PF02522">
    <property type="entry name" value="Antibiotic_NAT"/>
    <property type="match status" value="1"/>
</dbReference>
<evidence type="ECO:0000313" key="6">
    <source>
        <dbReference type="Proteomes" id="UP000638560"/>
    </source>
</evidence>
<dbReference type="EC" id="2.3.1.-" evidence="4"/>
<keyword evidence="4" id="KW-0046">Antibiotic resistance</keyword>
<keyword evidence="6" id="KW-1185">Reference proteome</keyword>
<evidence type="ECO:0000256" key="1">
    <source>
        <dbReference type="ARBA" id="ARBA00006383"/>
    </source>
</evidence>
<protein>
    <recommendedName>
        <fullName evidence="4">Aminoglycoside N(3)-acetyltransferase</fullName>
        <ecNumber evidence="4">2.3.1.-</ecNumber>
    </recommendedName>
</protein>
<keyword evidence="3 4" id="KW-0012">Acyltransferase</keyword>
<dbReference type="InterPro" id="IPR003679">
    <property type="entry name" value="Amioglycoside_AcTrfase"/>
</dbReference>
<proteinExistence type="inferred from homology"/>
<dbReference type="EMBL" id="JADPUN010000312">
    <property type="protein sequence ID" value="MBF9134039.1"/>
    <property type="molecule type" value="Genomic_DNA"/>
</dbReference>
<dbReference type="InterPro" id="IPR028345">
    <property type="entry name" value="Antibiotic_NAT-like"/>
</dbReference>
<keyword evidence="2 4" id="KW-0808">Transferase</keyword>
<comment type="catalytic activity">
    <reaction evidence="4">
        <text>a 2-deoxystreptamine antibiotic + acetyl-CoA = an N(3)-acetyl-2-deoxystreptamine antibiotic + CoA + H(+)</text>
        <dbReference type="Rhea" id="RHEA:12665"/>
        <dbReference type="ChEBI" id="CHEBI:15378"/>
        <dbReference type="ChEBI" id="CHEBI:57287"/>
        <dbReference type="ChEBI" id="CHEBI:57288"/>
        <dbReference type="ChEBI" id="CHEBI:57921"/>
        <dbReference type="ChEBI" id="CHEBI:77452"/>
        <dbReference type="EC" id="2.3.1.81"/>
    </reaction>
</comment>
<evidence type="ECO:0000313" key="5">
    <source>
        <dbReference type="EMBL" id="MBF9134039.1"/>
    </source>
</evidence>
<dbReference type="SUPFAM" id="SSF110710">
    <property type="entry name" value="TTHA0583/YokD-like"/>
    <property type="match status" value="1"/>
</dbReference>
<dbReference type="PANTHER" id="PTHR11104">
    <property type="entry name" value="AMINOGLYCOSIDE N3-ACETYLTRANSFERASE"/>
    <property type="match status" value="1"/>
</dbReference>
<dbReference type="Proteomes" id="UP000638560">
    <property type="component" value="Unassembled WGS sequence"/>
</dbReference>
<reference evidence="5 6" key="1">
    <citation type="submission" date="2020-11" db="EMBL/GenBank/DDBJ databases">
        <title>A novel isolate from a Black sea contaminated sediment with potential to produce alkanes: Plantactinospora alkalitolerans sp. nov.</title>
        <authorList>
            <person name="Carro L."/>
            <person name="Veyisoglu A."/>
            <person name="Guven K."/>
            <person name="Schumann P."/>
            <person name="Klenk H.-P."/>
            <person name="Sahin N."/>
        </authorList>
    </citation>
    <scope>NUCLEOTIDE SEQUENCE [LARGE SCALE GENOMIC DNA]</scope>
    <source>
        <strain evidence="5 6">S1510</strain>
    </source>
</reference>
<sequence>MRCTVPNRQSAALAGLFPQRAHYPRCVEQQQPHTVDSLTRELHDLGVPAGGVVLLHSSMRSLGFVAGGVHAVVLALLAALGPDGTLVVPTHTPDNTDPAEWRNPPVPSTWWPVIRGQTPGFDPASTPSQWMGVLAEAVRTWPGALRSDHPQVSFAALGSRAAEIVGRHRLDDGLGDDSPLGALYERNGTVLLLGCGHDANTSLHLAEWRQRAPRRAVAGSSVRQPDGTSRWVVWTDVVPDESDFVRLGADFEATGGVTVGRVGNATARLMPQRALVDFATGWMAAHRRPAG</sequence>
<dbReference type="PANTHER" id="PTHR11104:SF0">
    <property type="entry name" value="SPBETA PROPHAGE-DERIVED AMINOGLYCOSIDE N(3')-ACETYLTRANSFERASE-LIKE PROTEIN YOKD"/>
    <property type="match status" value="1"/>
</dbReference>
<evidence type="ECO:0000256" key="4">
    <source>
        <dbReference type="RuleBase" id="RU365031"/>
    </source>
</evidence>
<name>A0ABS0H6V1_9ACTN</name>
<gene>
    <name evidence="5" type="ORF">I0C86_34640</name>
</gene>
<organism evidence="5 6">
    <name type="scientific">Plantactinospora alkalitolerans</name>
    <dbReference type="NCBI Taxonomy" id="2789879"/>
    <lineage>
        <taxon>Bacteria</taxon>
        <taxon>Bacillati</taxon>
        <taxon>Actinomycetota</taxon>
        <taxon>Actinomycetes</taxon>
        <taxon>Micromonosporales</taxon>
        <taxon>Micromonosporaceae</taxon>
        <taxon>Plantactinospora</taxon>
    </lineage>
</organism>
<comment type="caution">
    <text evidence="5">The sequence shown here is derived from an EMBL/GenBank/DDBJ whole genome shotgun (WGS) entry which is preliminary data.</text>
</comment>
<accession>A0ABS0H6V1</accession>
<comment type="similarity">
    <text evidence="1 4">Belongs to the antibiotic N-acetyltransferase family.</text>
</comment>